<dbReference type="PANTHER" id="PTHR31286">
    <property type="entry name" value="GLYCINE-RICH CELL WALL STRUCTURAL PROTEIN 1.8-LIKE"/>
    <property type="match status" value="1"/>
</dbReference>
<gene>
    <name evidence="3" type="ORF">TorRG33x02_343860</name>
</gene>
<name>A0A2P5AR31_TREOI</name>
<dbReference type="Pfam" id="PF14392">
    <property type="entry name" value="zf-CCHC_4"/>
    <property type="match status" value="1"/>
</dbReference>
<dbReference type="OrthoDB" id="1924068at2759"/>
<protein>
    <submittedName>
        <fullName evidence="3">Zinc knuckle CX2CX4HX4C</fullName>
    </submittedName>
</protein>
<dbReference type="PANTHER" id="PTHR31286:SF60">
    <property type="entry name" value="PROTEIN, PUTATIVE-RELATED"/>
    <property type="match status" value="1"/>
</dbReference>
<accession>A0A2P5AR31</accession>
<dbReference type="EMBL" id="JXTC01000733">
    <property type="protein sequence ID" value="PON38987.1"/>
    <property type="molecule type" value="Genomic_DNA"/>
</dbReference>
<reference evidence="4" key="1">
    <citation type="submission" date="2016-06" db="EMBL/GenBank/DDBJ databases">
        <title>Parallel loss of symbiosis genes in relatives of nitrogen-fixing non-legume Parasponia.</title>
        <authorList>
            <person name="Van Velzen R."/>
            <person name="Holmer R."/>
            <person name="Bu F."/>
            <person name="Rutten L."/>
            <person name="Van Zeijl A."/>
            <person name="Liu W."/>
            <person name="Santuari L."/>
            <person name="Cao Q."/>
            <person name="Sharma T."/>
            <person name="Shen D."/>
            <person name="Roswanjaya Y."/>
            <person name="Wardhani T."/>
            <person name="Kalhor M.S."/>
            <person name="Jansen J."/>
            <person name="Van den Hoogen J."/>
            <person name="Gungor B."/>
            <person name="Hartog M."/>
            <person name="Hontelez J."/>
            <person name="Verver J."/>
            <person name="Yang W.-C."/>
            <person name="Schijlen E."/>
            <person name="Repin R."/>
            <person name="Schilthuizen M."/>
            <person name="Schranz E."/>
            <person name="Heidstra R."/>
            <person name="Miyata K."/>
            <person name="Fedorova E."/>
            <person name="Kohlen W."/>
            <person name="Bisseling T."/>
            <person name="Smit S."/>
            <person name="Geurts R."/>
        </authorList>
    </citation>
    <scope>NUCLEOTIDE SEQUENCE [LARGE SCALE GENOMIC DNA]</scope>
    <source>
        <strain evidence="4">cv. RG33-2</strain>
    </source>
</reference>
<evidence type="ECO:0000313" key="4">
    <source>
        <dbReference type="Proteomes" id="UP000237000"/>
    </source>
</evidence>
<proteinExistence type="predicted"/>
<sequence length="319" mass="36081">MDSLNLKPGVLRLQPWFPNINPHTQDSTNAQVWVCFHELPWVYWDRQILSDLARGVGVPIRFDEMTLKGEFGHFARILIDIDLSQPISDSLMVEVGNDCLFIPLEYERLPDFCSSCKIIGHVVSSCRRGQKSTTAKELDSKFDRGRSLTRKQVYRPITKSPTNPEVPVKNAFSILKKDCGAEIQNLGEPSMGKKKIWADEVEEALEVENQVIRHNNDDETLLNAEDQHNNSTMLDVERDLAKGKDQGQPRALLDHGNEQTKVFSVDDLEDKRDLPTQPVTRGSDTVSSSFEESNNDSLNTSDLSPTKVFAAREEGWQEV</sequence>
<dbReference type="InterPro" id="IPR025836">
    <property type="entry name" value="Zn_knuckle_CX2CX4HX4C"/>
</dbReference>
<evidence type="ECO:0000259" key="2">
    <source>
        <dbReference type="Pfam" id="PF14392"/>
    </source>
</evidence>
<dbReference type="AlphaFoldDB" id="A0A2P5AR31"/>
<feature type="compositionally biased region" description="Basic and acidic residues" evidence="1">
    <location>
        <begin position="310"/>
        <end position="319"/>
    </location>
</feature>
<keyword evidence="4" id="KW-1185">Reference proteome</keyword>
<dbReference type="InParanoid" id="A0A2P5AR31"/>
<feature type="region of interest" description="Disordered" evidence="1">
    <location>
        <begin position="241"/>
        <end position="319"/>
    </location>
</feature>
<feature type="domain" description="Zinc knuckle CX2CX4HX4C" evidence="2">
    <location>
        <begin position="82"/>
        <end position="127"/>
    </location>
</feature>
<dbReference type="Proteomes" id="UP000237000">
    <property type="component" value="Unassembled WGS sequence"/>
</dbReference>
<feature type="compositionally biased region" description="Low complexity" evidence="1">
    <location>
        <begin position="295"/>
        <end position="304"/>
    </location>
</feature>
<dbReference type="STRING" id="63057.A0A2P5AR31"/>
<dbReference type="InterPro" id="IPR040256">
    <property type="entry name" value="At4g02000-like"/>
</dbReference>
<feature type="compositionally biased region" description="Polar residues" evidence="1">
    <location>
        <begin position="277"/>
        <end position="292"/>
    </location>
</feature>
<evidence type="ECO:0000313" key="3">
    <source>
        <dbReference type="EMBL" id="PON38987.1"/>
    </source>
</evidence>
<organism evidence="3 4">
    <name type="scientific">Trema orientale</name>
    <name type="common">Charcoal tree</name>
    <name type="synonym">Celtis orientalis</name>
    <dbReference type="NCBI Taxonomy" id="63057"/>
    <lineage>
        <taxon>Eukaryota</taxon>
        <taxon>Viridiplantae</taxon>
        <taxon>Streptophyta</taxon>
        <taxon>Embryophyta</taxon>
        <taxon>Tracheophyta</taxon>
        <taxon>Spermatophyta</taxon>
        <taxon>Magnoliopsida</taxon>
        <taxon>eudicotyledons</taxon>
        <taxon>Gunneridae</taxon>
        <taxon>Pentapetalae</taxon>
        <taxon>rosids</taxon>
        <taxon>fabids</taxon>
        <taxon>Rosales</taxon>
        <taxon>Cannabaceae</taxon>
        <taxon>Trema</taxon>
    </lineage>
</organism>
<comment type="caution">
    <text evidence="3">The sequence shown here is derived from an EMBL/GenBank/DDBJ whole genome shotgun (WGS) entry which is preliminary data.</text>
</comment>
<feature type="compositionally biased region" description="Basic and acidic residues" evidence="1">
    <location>
        <begin position="241"/>
        <end position="258"/>
    </location>
</feature>
<evidence type="ECO:0000256" key="1">
    <source>
        <dbReference type="SAM" id="MobiDB-lite"/>
    </source>
</evidence>